<name>A0AAW0DVG0_9AGAR</name>
<comment type="caution">
    <text evidence="2">The sequence shown here is derived from an EMBL/GenBank/DDBJ whole genome shotgun (WGS) entry which is preliminary data.</text>
</comment>
<proteinExistence type="predicted"/>
<evidence type="ECO:0000256" key="1">
    <source>
        <dbReference type="SAM" id="MobiDB-lite"/>
    </source>
</evidence>
<dbReference type="Proteomes" id="UP001362999">
    <property type="component" value="Unassembled WGS sequence"/>
</dbReference>
<evidence type="ECO:0000313" key="2">
    <source>
        <dbReference type="EMBL" id="KAK7055500.1"/>
    </source>
</evidence>
<dbReference type="AlphaFoldDB" id="A0AAW0DVG0"/>
<feature type="region of interest" description="Disordered" evidence="1">
    <location>
        <begin position="337"/>
        <end position="399"/>
    </location>
</feature>
<dbReference type="EMBL" id="JAWWNJ010000005">
    <property type="protein sequence ID" value="KAK7055500.1"/>
    <property type="molecule type" value="Genomic_DNA"/>
</dbReference>
<protein>
    <recommendedName>
        <fullName evidence="4">Fungal-type protein kinase domain-containing protein</fullName>
    </recommendedName>
</protein>
<evidence type="ECO:0000313" key="3">
    <source>
        <dbReference type="Proteomes" id="UP001362999"/>
    </source>
</evidence>
<organism evidence="2 3">
    <name type="scientific">Favolaschia claudopus</name>
    <dbReference type="NCBI Taxonomy" id="2862362"/>
    <lineage>
        <taxon>Eukaryota</taxon>
        <taxon>Fungi</taxon>
        <taxon>Dikarya</taxon>
        <taxon>Basidiomycota</taxon>
        <taxon>Agaricomycotina</taxon>
        <taxon>Agaricomycetes</taxon>
        <taxon>Agaricomycetidae</taxon>
        <taxon>Agaricales</taxon>
        <taxon>Marasmiineae</taxon>
        <taxon>Mycenaceae</taxon>
        <taxon>Favolaschia</taxon>
    </lineage>
</organism>
<reference evidence="2 3" key="1">
    <citation type="journal article" date="2024" name="J Genomics">
        <title>Draft genome sequencing and assembly of Favolaschia claudopus CIRM-BRFM 2984 isolated from oak limbs.</title>
        <authorList>
            <person name="Navarro D."/>
            <person name="Drula E."/>
            <person name="Chaduli D."/>
            <person name="Cazenave R."/>
            <person name="Ahrendt S."/>
            <person name="Wang J."/>
            <person name="Lipzen A."/>
            <person name="Daum C."/>
            <person name="Barry K."/>
            <person name="Grigoriev I.V."/>
            <person name="Favel A."/>
            <person name="Rosso M.N."/>
            <person name="Martin F."/>
        </authorList>
    </citation>
    <scope>NUCLEOTIDE SEQUENCE [LARGE SCALE GENOMIC DNA]</scope>
    <source>
        <strain evidence="2 3">CIRM-BRFM 2984</strain>
    </source>
</reference>
<accession>A0AAW0DVG0</accession>
<evidence type="ECO:0008006" key="4">
    <source>
        <dbReference type="Google" id="ProtNLM"/>
    </source>
</evidence>
<sequence>MPPPAANVTAFVGRIQLQIVGASFHIGRGDLLVLWNYLHRKLIVVEALGLRVPADCSDERYDEMTYTWVEKIQNLIGTIDFEHEGIWAYLVDSPSAGLRIIQRPTQERRLPHDFLWAQCIDLSEIQITKLWFEFSGRGRGIWRGTEYDIHIAFIEPYLTELEKETKAFKALQGLDLTYEAVAHIFIGDIVIVKVSSHSNGKHIVLWFVQRLITKKEDRAVVFAALAKLERAFMVHRDLRSDQQLVIDAKGQVRFLDIQRMLHFSPDQREQLEIKARECHWDNIGFIFRCQAIITPETAALYGLLWYKQPISTFLAKTPSPERLFFLSFYGGSAIPMTRSRQKDEHTRQRHGHKASKHQKTLSLGSSPLKPRQTKSRDVPSKPLSSVEPSSPPPRYYTQSPGLPSYRYAILEFLPKLQPETAQDHCAEFGEGGASIVELE</sequence>
<keyword evidence="3" id="KW-1185">Reference proteome</keyword>
<gene>
    <name evidence="2" type="ORF">R3P38DRAFT_3253558</name>
</gene>
<feature type="compositionally biased region" description="Basic residues" evidence="1">
    <location>
        <begin position="347"/>
        <end position="359"/>
    </location>
</feature>